<feature type="region of interest" description="Disordered" evidence="1">
    <location>
        <begin position="1"/>
        <end position="21"/>
    </location>
</feature>
<reference evidence="2 3" key="1">
    <citation type="submission" date="2019-05" db="EMBL/GenBank/DDBJ databases">
        <title>Another draft genome of Portunus trituberculatus and its Hox gene families provides insights of decapod evolution.</title>
        <authorList>
            <person name="Jeong J.-H."/>
            <person name="Song I."/>
            <person name="Kim S."/>
            <person name="Choi T."/>
            <person name="Kim D."/>
            <person name="Ryu S."/>
            <person name="Kim W."/>
        </authorList>
    </citation>
    <scope>NUCLEOTIDE SEQUENCE [LARGE SCALE GENOMIC DNA]</scope>
    <source>
        <tissue evidence="2">Muscle</tissue>
    </source>
</reference>
<evidence type="ECO:0000313" key="3">
    <source>
        <dbReference type="Proteomes" id="UP000324222"/>
    </source>
</evidence>
<name>A0A5B7I9Q1_PORTR</name>
<proteinExistence type="predicted"/>
<keyword evidence="3" id="KW-1185">Reference proteome</keyword>
<comment type="caution">
    <text evidence="2">The sequence shown here is derived from an EMBL/GenBank/DDBJ whole genome shotgun (WGS) entry which is preliminary data.</text>
</comment>
<gene>
    <name evidence="2" type="ORF">E2C01_071918</name>
</gene>
<accession>A0A5B7I9Q1</accession>
<dbReference type="AlphaFoldDB" id="A0A5B7I9Q1"/>
<dbReference type="Proteomes" id="UP000324222">
    <property type="component" value="Unassembled WGS sequence"/>
</dbReference>
<sequence length="21" mass="2289">MGVEEDHKISSSSTVLGKKKK</sequence>
<protein>
    <submittedName>
        <fullName evidence="2">Uncharacterized protein</fullName>
    </submittedName>
</protein>
<evidence type="ECO:0000313" key="2">
    <source>
        <dbReference type="EMBL" id="MPC77464.1"/>
    </source>
</evidence>
<organism evidence="2 3">
    <name type="scientific">Portunus trituberculatus</name>
    <name type="common">Swimming crab</name>
    <name type="synonym">Neptunus trituberculatus</name>
    <dbReference type="NCBI Taxonomy" id="210409"/>
    <lineage>
        <taxon>Eukaryota</taxon>
        <taxon>Metazoa</taxon>
        <taxon>Ecdysozoa</taxon>
        <taxon>Arthropoda</taxon>
        <taxon>Crustacea</taxon>
        <taxon>Multicrustacea</taxon>
        <taxon>Malacostraca</taxon>
        <taxon>Eumalacostraca</taxon>
        <taxon>Eucarida</taxon>
        <taxon>Decapoda</taxon>
        <taxon>Pleocyemata</taxon>
        <taxon>Brachyura</taxon>
        <taxon>Eubrachyura</taxon>
        <taxon>Portunoidea</taxon>
        <taxon>Portunidae</taxon>
        <taxon>Portuninae</taxon>
        <taxon>Portunus</taxon>
    </lineage>
</organism>
<evidence type="ECO:0000256" key="1">
    <source>
        <dbReference type="SAM" id="MobiDB-lite"/>
    </source>
</evidence>
<dbReference type="EMBL" id="VSRR010045918">
    <property type="protein sequence ID" value="MPC77464.1"/>
    <property type="molecule type" value="Genomic_DNA"/>
</dbReference>